<keyword evidence="2" id="KW-1185">Reference proteome</keyword>
<name>A0A2P8GGG8_9BACT</name>
<dbReference type="AlphaFoldDB" id="A0A2P8GGG8"/>
<organism evidence="1 2">
    <name type="scientific">Chitinophaga ginsengisoli</name>
    <dbReference type="NCBI Taxonomy" id="363837"/>
    <lineage>
        <taxon>Bacteria</taxon>
        <taxon>Pseudomonadati</taxon>
        <taxon>Bacteroidota</taxon>
        <taxon>Chitinophagia</taxon>
        <taxon>Chitinophagales</taxon>
        <taxon>Chitinophagaceae</taxon>
        <taxon>Chitinophaga</taxon>
    </lineage>
</organism>
<evidence type="ECO:0000313" key="2">
    <source>
        <dbReference type="Proteomes" id="UP000240978"/>
    </source>
</evidence>
<comment type="caution">
    <text evidence="1">The sequence shown here is derived from an EMBL/GenBank/DDBJ whole genome shotgun (WGS) entry which is preliminary data.</text>
</comment>
<dbReference type="Proteomes" id="UP000240978">
    <property type="component" value="Unassembled WGS sequence"/>
</dbReference>
<accession>A0A2P8GGG8</accession>
<reference evidence="1 2" key="1">
    <citation type="submission" date="2018-03" db="EMBL/GenBank/DDBJ databases">
        <title>Genomic Encyclopedia of Archaeal and Bacterial Type Strains, Phase II (KMG-II): from individual species to whole genera.</title>
        <authorList>
            <person name="Goeker M."/>
        </authorList>
    </citation>
    <scope>NUCLEOTIDE SEQUENCE [LARGE SCALE GENOMIC DNA]</scope>
    <source>
        <strain evidence="1 2">DSM 18107</strain>
    </source>
</reference>
<protein>
    <submittedName>
        <fullName evidence="1">Uncharacterized protein</fullName>
    </submittedName>
</protein>
<sequence>MPVHAGKNYYIATNLEEKSIERYALWPAMDKNYVVCQTTATTCS</sequence>
<evidence type="ECO:0000313" key="1">
    <source>
        <dbReference type="EMBL" id="PSL33072.1"/>
    </source>
</evidence>
<proteinExistence type="predicted"/>
<gene>
    <name evidence="1" type="ORF">CLV42_10354</name>
</gene>
<dbReference type="EMBL" id="PYGK01000003">
    <property type="protein sequence ID" value="PSL33072.1"/>
    <property type="molecule type" value="Genomic_DNA"/>
</dbReference>